<dbReference type="InterPro" id="IPR002104">
    <property type="entry name" value="Integrase_catalytic"/>
</dbReference>
<dbReference type="OrthoDB" id="9801717at2"/>
<evidence type="ECO:0000256" key="9">
    <source>
        <dbReference type="ARBA" id="ARBA00023306"/>
    </source>
</evidence>
<dbReference type="SUPFAM" id="SSF56349">
    <property type="entry name" value="DNA breaking-rejoining enzymes"/>
    <property type="match status" value="1"/>
</dbReference>
<proteinExistence type="inferred from homology"/>
<organism evidence="13 14">
    <name type="scientific">Marivirga sericea</name>
    <dbReference type="NCBI Taxonomy" id="1028"/>
    <lineage>
        <taxon>Bacteria</taxon>
        <taxon>Pseudomonadati</taxon>
        <taxon>Bacteroidota</taxon>
        <taxon>Cytophagia</taxon>
        <taxon>Cytophagales</taxon>
        <taxon>Marivirgaceae</taxon>
        <taxon>Marivirga</taxon>
    </lineage>
</organism>
<comment type="subcellular location">
    <subcellularLocation>
        <location evidence="1 10">Cytoplasm</location>
    </subcellularLocation>
</comment>
<feature type="active site" evidence="10">
    <location>
        <position position="173"/>
    </location>
</feature>
<dbReference type="InterPro" id="IPR010998">
    <property type="entry name" value="Integrase_recombinase_N"/>
</dbReference>
<feature type="active site" evidence="10">
    <location>
        <position position="271"/>
    </location>
</feature>
<evidence type="ECO:0000256" key="7">
    <source>
        <dbReference type="ARBA" id="ARBA00023125"/>
    </source>
</evidence>
<keyword evidence="4 10" id="KW-0132">Cell division</keyword>
<evidence type="ECO:0000256" key="4">
    <source>
        <dbReference type="ARBA" id="ARBA00022618"/>
    </source>
</evidence>
<dbReference type="Proteomes" id="UP000193804">
    <property type="component" value="Unassembled WGS sequence"/>
</dbReference>
<feature type="active site" evidence="10">
    <location>
        <position position="245"/>
    </location>
</feature>
<comment type="similarity">
    <text evidence="10">Belongs to the 'phage' integrase family. XerC subfamily.</text>
</comment>
<evidence type="ECO:0000313" key="14">
    <source>
        <dbReference type="Proteomes" id="UP000193804"/>
    </source>
</evidence>
<dbReference type="GO" id="GO:0007059">
    <property type="term" value="P:chromosome segregation"/>
    <property type="evidence" value="ECO:0007669"/>
    <property type="project" value="UniProtKB-UniRule"/>
</dbReference>
<evidence type="ECO:0000256" key="1">
    <source>
        <dbReference type="ARBA" id="ARBA00004496"/>
    </source>
</evidence>
<dbReference type="InterPro" id="IPR011010">
    <property type="entry name" value="DNA_brk_join_enz"/>
</dbReference>
<dbReference type="PROSITE" id="PS51900">
    <property type="entry name" value="CB"/>
    <property type="match status" value="1"/>
</dbReference>
<dbReference type="CDD" id="cd00798">
    <property type="entry name" value="INT_XerDC_C"/>
    <property type="match status" value="1"/>
</dbReference>
<dbReference type="InterPro" id="IPR044068">
    <property type="entry name" value="CB"/>
</dbReference>
<dbReference type="Gene3D" id="1.10.443.10">
    <property type="entry name" value="Intergrase catalytic core"/>
    <property type="match status" value="1"/>
</dbReference>
<dbReference type="GO" id="GO:0009037">
    <property type="term" value="F:tyrosine-based site-specific recombinase activity"/>
    <property type="evidence" value="ECO:0007669"/>
    <property type="project" value="UniProtKB-UniRule"/>
</dbReference>
<keyword evidence="14" id="KW-1185">Reference proteome</keyword>
<dbReference type="STRING" id="1028.SAMN05661096_01024"/>
<comment type="function">
    <text evidence="10">Site-specific tyrosine recombinase, which acts by catalyzing the cutting and rejoining of the recombining DNA molecules. The XerC-XerD complex is essential to convert dimers of the bacterial chromosome into monomers to permit their segregation at cell division. It also contributes to the segregational stability of plasmids.</text>
</comment>
<evidence type="ECO:0000259" key="11">
    <source>
        <dbReference type="PROSITE" id="PS51898"/>
    </source>
</evidence>
<keyword evidence="9 10" id="KW-0131">Cell cycle</keyword>
<feature type="domain" description="Core-binding (CB)" evidence="12">
    <location>
        <begin position="1"/>
        <end position="88"/>
    </location>
</feature>
<dbReference type="EMBL" id="FXAW01000001">
    <property type="protein sequence ID" value="SMG18052.1"/>
    <property type="molecule type" value="Genomic_DNA"/>
</dbReference>
<keyword evidence="8 10" id="KW-0233">DNA recombination</keyword>
<dbReference type="Pfam" id="PF02899">
    <property type="entry name" value="Phage_int_SAM_1"/>
    <property type="match status" value="1"/>
</dbReference>
<feature type="active site" description="O-(3'-phospho-DNA)-tyrosine intermediate" evidence="10">
    <location>
        <position position="280"/>
    </location>
</feature>
<dbReference type="NCBIfam" id="TIGR02225">
    <property type="entry name" value="recomb_XerD"/>
    <property type="match status" value="1"/>
</dbReference>
<dbReference type="GO" id="GO:0051301">
    <property type="term" value="P:cell division"/>
    <property type="evidence" value="ECO:0007669"/>
    <property type="project" value="UniProtKB-KW"/>
</dbReference>
<dbReference type="InterPro" id="IPR011932">
    <property type="entry name" value="Recomb_XerD"/>
</dbReference>
<dbReference type="GO" id="GO:0006313">
    <property type="term" value="P:DNA transposition"/>
    <property type="evidence" value="ECO:0007669"/>
    <property type="project" value="UniProtKB-UniRule"/>
</dbReference>
<dbReference type="PANTHER" id="PTHR30349">
    <property type="entry name" value="PHAGE INTEGRASE-RELATED"/>
    <property type="match status" value="1"/>
</dbReference>
<keyword evidence="5 10" id="KW-0159">Chromosome partition</keyword>
<dbReference type="InterPro" id="IPR013762">
    <property type="entry name" value="Integrase-like_cat_sf"/>
</dbReference>
<evidence type="ECO:0000256" key="10">
    <source>
        <dbReference type="HAMAP-Rule" id="MF_01808"/>
    </source>
</evidence>
<dbReference type="InterPro" id="IPR023009">
    <property type="entry name" value="Tyrosine_recombinase_XerC/XerD"/>
</dbReference>
<dbReference type="HAMAP" id="MF_01808">
    <property type="entry name" value="Recomb_XerC_XerD"/>
    <property type="match status" value="1"/>
</dbReference>
<keyword evidence="6 10" id="KW-0229">DNA integration</keyword>
<dbReference type="PANTHER" id="PTHR30349:SF81">
    <property type="entry name" value="TYROSINE RECOMBINASE XERC"/>
    <property type="match status" value="1"/>
</dbReference>
<keyword evidence="7 10" id="KW-0238">DNA-binding</keyword>
<evidence type="ECO:0000256" key="6">
    <source>
        <dbReference type="ARBA" id="ARBA00022908"/>
    </source>
</evidence>
<sequence>MAWDIFLTEYRNYLQLERSLADNSVAAYVHDVLKLKQFLDISNRNLSPLEVSATDLHNFLEYVNELGMTVHSQARVVSGIKGFFKYLIFEDIIKDNPAELLEAPKLGRKLPDVLSLEEIEKIITSIDRSTGNGQRDVTMLEVLYSSGLRVSELVHLKISNTYFDIGFLRIIGKGSKERLVPLGKSASKHLKIYINEVRVHQNAKPEAKDYVFLNRFGGAISRISVFTMIKKQVSLSGLKKKVSPHTFRHSFATHLIEGGADLRAVQEMLGHESITTTEIYTHLDRDFLSQTLKEFHPRA</sequence>
<gene>
    <name evidence="10" type="primary">xerC</name>
    <name evidence="13" type="ORF">SAMN05661096_01024</name>
</gene>
<dbReference type="InterPro" id="IPR050090">
    <property type="entry name" value="Tyrosine_recombinase_XerCD"/>
</dbReference>
<evidence type="ECO:0000256" key="5">
    <source>
        <dbReference type="ARBA" id="ARBA00022829"/>
    </source>
</evidence>
<evidence type="ECO:0000256" key="8">
    <source>
        <dbReference type="ARBA" id="ARBA00023172"/>
    </source>
</evidence>
<dbReference type="Pfam" id="PF00589">
    <property type="entry name" value="Phage_integrase"/>
    <property type="match status" value="1"/>
</dbReference>
<accession>A0A1X7IT10</accession>
<name>A0A1X7IT10_9BACT</name>
<evidence type="ECO:0000313" key="13">
    <source>
        <dbReference type="EMBL" id="SMG18052.1"/>
    </source>
</evidence>
<dbReference type="NCBIfam" id="NF001399">
    <property type="entry name" value="PRK00283.1"/>
    <property type="match status" value="1"/>
</dbReference>
<feature type="active site" evidence="10">
    <location>
        <position position="149"/>
    </location>
</feature>
<feature type="domain" description="Tyr recombinase" evidence="11">
    <location>
        <begin position="109"/>
        <end position="293"/>
    </location>
</feature>
<feature type="active site" evidence="10">
    <location>
        <position position="248"/>
    </location>
</feature>
<comment type="similarity">
    <text evidence="2">Belongs to the 'phage' integrase family. XerD subfamily.</text>
</comment>
<dbReference type="RefSeq" id="WP_085515973.1">
    <property type="nucleotide sequence ID" value="NZ_FXAW01000001.1"/>
</dbReference>
<dbReference type="InterPro" id="IPR004107">
    <property type="entry name" value="Integrase_SAM-like_N"/>
</dbReference>
<dbReference type="AlphaFoldDB" id="A0A1X7IT10"/>
<comment type="subunit">
    <text evidence="10">Forms a cyclic heterotetrameric complex composed of two molecules of XerC and two molecules of XerD.</text>
</comment>
<evidence type="ECO:0000256" key="3">
    <source>
        <dbReference type="ARBA" id="ARBA00022490"/>
    </source>
</evidence>
<dbReference type="GO" id="GO:0003677">
    <property type="term" value="F:DNA binding"/>
    <property type="evidence" value="ECO:0007669"/>
    <property type="project" value="UniProtKB-UniRule"/>
</dbReference>
<keyword evidence="3 10" id="KW-0963">Cytoplasm</keyword>
<reference evidence="14" key="1">
    <citation type="submission" date="2017-04" db="EMBL/GenBank/DDBJ databases">
        <authorList>
            <person name="Varghese N."/>
            <person name="Submissions S."/>
        </authorList>
    </citation>
    <scope>NUCLEOTIDE SEQUENCE [LARGE SCALE GENOMIC DNA]</scope>
    <source>
        <strain evidence="14">DSM 4125</strain>
    </source>
</reference>
<protein>
    <recommendedName>
        <fullName evidence="10">Tyrosine recombinase XerC</fullName>
    </recommendedName>
</protein>
<evidence type="ECO:0000259" key="12">
    <source>
        <dbReference type="PROSITE" id="PS51900"/>
    </source>
</evidence>
<dbReference type="PROSITE" id="PS51898">
    <property type="entry name" value="TYR_RECOMBINASE"/>
    <property type="match status" value="1"/>
</dbReference>
<evidence type="ECO:0000256" key="2">
    <source>
        <dbReference type="ARBA" id="ARBA00010450"/>
    </source>
</evidence>
<dbReference type="Gene3D" id="1.10.150.130">
    <property type="match status" value="1"/>
</dbReference>
<dbReference type="GO" id="GO:0005737">
    <property type="term" value="C:cytoplasm"/>
    <property type="evidence" value="ECO:0007669"/>
    <property type="project" value="UniProtKB-SubCell"/>
</dbReference>